<accession>A0ABS5XSQ2</accession>
<feature type="domain" description="HTH arsR-type" evidence="5">
    <location>
        <begin position="2"/>
        <end position="96"/>
    </location>
</feature>
<dbReference type="InterPro" id="IPR036390">
    <property type="entry name" value="WH_DNA-bd_sf"/>
</dbReference>
<organism evidence="6 7">
    <name type="scientific">Microbacterium flavum</name>
    <dbReference type="NCBI Taxonomy" id="415216"/>
    <lineage>
        <taxon>Bacteria</taxon>
        <taxon>Bacillati</taxon>
        <taxon>Actinomycetota</taxon>
        <taxon>Actinomycetes</taxon>
        <taxon>Micrococcales</taxon>
        <taxon>Microbacteriaceae</taxon>
        <taxon>Microbacterium</taxon>
    </lineage>
</organism>
<feature type="region of interest" description="Disordered" evidence="4">
    <location>
        <begin position="91"/>
        <end position="112"/>
    </location>
</feature>
<dbReference type="SUPFAM" id="SSF46785">
    <property type="entry name" value="Winged helix' DNA-binding domain"/>
    <property type="match status" value="1"/>
</dbReference>
<keyword evidence="2" id="KW-0238">DNA-binding</keyword>
<dbReference type="EMBL" id="JAFLHG010000003">
    <property type="protein sequence ID" value="MBT8797199.1"/>
    <property type="molecule type" value="Genomic_DNA"/>
</dbReference>
<dbReference type="Proteomes" id="UP000740605">
    <property type="component" value="Unassembled WGS sequence"/>
</dbReference>
<evidence type="ECO:0000256" key="2">
    <source>
        <dbReference type="ARBA" id="ARBA00023125"/>
    </source>
</evidence>
<dbReference type="PANTHER" id="PTHR43132:SF6">
    <property type="entry name" value="HTH-TYPE TRANSCRIPTIONAL REPRESSOR CZRA"/>
    <property type="match status" value="1"/>
</dbReference>
<keyword evidence="3" id="KW-0804">Transcription</keyword>
<evidence type="ECO:0000256" key="4">
    <source>
        <dbReference type="SAM" id="MobiDB-lite"/>
    </source>
</evidence>
<dbReference type="InterPro" id="IPR051011">
    <property type="entry name" value="Metal_resp_trans_reg"/>
</dbReference>
<evidence type="ECO:0000256" key="3">
    <source>
        <dbReference type="ARBA" id="ARBA00023163"/>
    </source>
</evidence>
<sequence length="112" mass="11887">MDTEPGLAEAAELFKVLGNASRLTILRIIGDDSSTVGALVAATGMSQPLVSQHLRTLRQAGLVTASRSGKEIGYRLADLHVAHVIADAVTHAQEPTLPDDPDIHLDTPLTRE</sequence>
<name>A0ABS5XSQ2_9MICO</name>
<reference evidence="6 7" key="1">
    <citation type="submission" date="2021-03" db="EMBL/GenBank/DDBJ databases">
        <title>Microbacterium pauli sp. nov., isolated from microfiltered milk.</title>
        <authorList>
            <person name="Bellassi P."/>
            <person name="Fontana A."/>
            <person name="Callegari M.L."/>
            <person name="Lorenzo M."/>
            <person name="Cappa F."/>
        </authorList>
    </citation>
    <scope>NUCLEOTIDE SEQUENCE [LARGE SCALE GENOMIC DNA]</scope>
    <source>
        <strain evidence="6 7">DSM 18909</strain>
    </source>
</reference>
<dbReference type="NCBIfam" id="NF033788">
    <property type="entry name" value="HTH_metalloreg"/>
    <property type="match status" value="1"/>
</dbReference>
<dbReference type="InterPro" id="IPR036388">
    <property type="entry name" value="WH-like_DNA-bd_sf"/>
</dbReference>
<keyword evidence="7" id="KW-1185">Reference proteome</keyword>
<dbReference type="CDD" id="cd00090">
    <property type="entry name" value="HTH_ARSR"/>
    <property type="match status" value="1"/>
</dbReference>
<evidence type="ECO:0000256" key="1">
    <source>
        <dbReference type="ARBA" id="ARBA00023015"/>
    </source>
</evidence>
<keyword evidence="1" id="KW-0805">Transcription regulation</keyword>
<dbReference type="Pfam" id="PF01022">
    <property type="entry name" value="HTH_5"/>
    <property type="match status" value="1"/>
</dbReference>
<dbReference type="PRINTS" id="PR00778">
    <property type="entry name" value="HTHARSR"/>
</dbReference>
<evidence type="ECO:0000259" key="5">
    <source>
        <dbReference type="PROSITE" id="PS50987"/>
    </source>
</evidence>
<dbReference type="InterPro" id="IPR001845">
    <property type="entry name" value="HTH_ArsR_DNA-bd_dom"/>
</dbReference>
<evidence type="ECO:0000313" key="7">
    <source>
        <dbReference type="Proteomes" id="UP000740605"/>
    </source>
</evidence>
<feature type="compositionally biased region" description="Basic and acidic residues" evidence="4">
    <location>
        <begin position="101"/>
        <end position="112"/>
    </location>
</feature>
<dbReference type="RefSeq" id="WP_215486460.1">
    <property type="nucleotide sequence ID" value="NZ_BAAAPJ010000003.1"/>
</dbReference>
<protein>
    <submittedName>
        <fullName evidence="6">Helix-turn-helix transcriptional regulator</fullName>
    </submittedName>
</protein>
<evidence type="ECO:0000313" key="6">
    <source>
        <dbReference type="EMBL" id="MBT8797199.1"/>
    </source>
</evidence>
<dbReference type="SMART" id="SM00418">
    <property type="entry name" value="HTH_ARSR"/>
    <property type="match status" value="1"/>
</dbReference>
<dbReference type="InterPro" id="IPR011991">
    <property type="entry name" value="ArsR-like_HTH"/>
</dbReference>
<gene>
    <name evidence="6" type="ORF">J0P97_03805</name>
</gene>
<comment type="caution">
    <text evidence="6">The sequence shown here is derived from an EMBL/GenBank/DDBJ whole genome shotgun (WGS) entry which is preliminary data.</text>
</comment>
<dbReference type="PANTHER" id="PTHR43132">
    <property type="entry name" value="ARSENICAL RESISTANCE OPERON REPRESSOR ARSR-RELATED"/>
    <property type="match status" value="1"/>
</dbReference>
<proteinExistence type="predicted"/>
<dbReference type="Gene3D" id="1.10.10.10">
    <property type="entry name" value="Winged helix-like DNA-binding domain superfamily/Winged helix DNA-binding domain"/>
    <property type="match status" value="1"/>
</dbReference>
<dbReference type="PROSITE" id="PS50987">
    <property type="entry name" value="HTH_ARSR_2"/>
    <property type="match status" value="1"/>
</dbReference>